<dbReference type="WBParaSite" id="ES5_v2.g28063.t1">
    <property type="protein sequence ID" value="ES5_v2.g28063.t1"/>
    <property type="gene ID" value="ES5_v2.g28063"/>
</dbReference>
<organism evidence="1 2">
    <name type="scientific">Panagrolaimus sp. ES5</name>
    <dbReference type="NCBI Taxonomy" id="591445"/>
    <lineage>
        <taxon>Eukaryota</taxon>
        <taxon>Metazoa</taxon>
        <taxon>Ecdysozoa</taxon>
        <taxon>Nematoda</taxon>
        <taxon>Chromadorea</taxon>
        <taxon>Rhabditida</taxon>
        <taxon>Tylenchina</taxon>
        <taxon>Panagrolaimomorpha</taxon>
        <taxon>Panagrolaimoidea</taxon>
        <taxon>Panagrolaimidae</taxon>
        <taxon>Panagrolaimus</taxon>
    </lineage>
</organism>
<reference evidence="2" key="1">
    <citation type="submission" date="2022-11" db="UniProtKB">
        <authorList>
            <consortium name="WormBaseParasite"/>
        </authorList>
    </citation>
    <scope>IDENTIFICATION</scope>
</reference>
<protein>
    <submittedName>
        <fullName evidence="2">ABC transporter domain-containing protein</fullName>
    </submittedName>
</protein>
<proteinExistence type="predicted"/>
<evidence type="ECO:0000313" key="1">
    <source>
        <dbReference type="Proteomes" id="UP000887579"/>
    </source>
</evidence>
<evidence type="ECO:0000313" key="2">
    <source>
        <dbReference type="WBParaSite" id="ES5_v2.g28063.t1"/>
    </source>
</evidence>
<accession>A0AC34GEJ4</accession>
<dbReference type="Proteomes" id="UP000887579">
    <property type="component" value="Unplaced"/>
</dbReference>
<sequence length="249" mass="28063">MRSHKHDISFGACLEIQELSFIRSFVKGNWVSSIYTPPVTAEFLRRISLKIVHGEVHGIIGAAGSGKSTLLKVVSNQIEGKLDGKVLLNGQPLTRKIFSSLCEYVDFKTQLLPSLSVEQILHYHARLALNCKADTVNYRVFTLMQQFDLGPIADRTLASLREADRRRLLIAMHLVKDPVLIIIDDPIKGLDALSAFQLMSSLQDYTKRQARMALVTMRCPRSDIYQLLTQITLLFYGEIIYSGPTKQMP</sequence>
<name>A0AC34GEJ4_9BILA</name>